<dbReference type="AlphaFoldDB" id="A0A6P7S787"/>
<sequence length="696" mass="76945">MTSPMSPNFSPCLLSNASTPNDIRDTPLSKKSNNNHTASPFEKNGYLIRSLLPSPYNKSLVSALSSASCSARSILMHSTPQSVKDQYSRHQHLSTPQSQVKNPFEIALINQLSSSVVSPGIFNMATPNSNEENFEWTIDQLATLHPVEIDEKPQYKSTFNPAIETKAQEAIEQYFNTRLVVLSPIENEKSDQNENATSKKSVTIGCQTCLTLPLDLNINKVLGQYMTYEEKRSDAENSQSESFSTASLRRKLFCQEFQESDSSSMGSNMARSDESLNECDIPPAPIPTTPDWDRCASMNPLSSSPVSHRSRRYKSYIAGDALDCSGTVLSPIHQLSSPLSTRSRSNFRRHSLGSLEDSSKRLSSPCVSPINLESHSSEMASLNISDVPMESSMKTPVSSPCHKLSKNNTNCLKPSCLEGMSPLFSSVQKEIELVNSIKIDSDSRRTTLEELKTSKEEPSLQNVVQRHTSPPSSNIYTAKETVGIPSNEAQLFCIKKMPEAQPKCNISMNFSEMTSVLSTSNNFSMMPSKFEVTNVDSLQSVSTSQQDTGYMSYNVGSRSEMSQTSKSGFMGTSSLQDNADTDKYIIDQSSHCKPNHTSLIRSRLHVEKTIADKSNLDYADVVERAHKMLNLTPSIPQSDKQHLETLFKNTASYEASNFQWHPIGASTPTHKTLFKPASETAAEILKKAHDDLSQAL</sequence>
<keyword evidence="5" id="KW-0131">Cell cycle</keyword>
<feature type="region of interest" description="Disordered" evidence="6">
    <location>
        <begin position="258"/>
        <end position="306"/>
    </location>
</feature>
<dbReference type="PANTHER" id="PTHR14728">
    <property type="entry name" value="PROTEIN AURORA BOREALIS"/>
    <property type="match status" value="1"/>
</dbReference>
<dbReference type="InterPro" id="IPR023252">
    <property type="entry name" value="Aurora_borealis_protein"/>
</dbReference>
<evidence type="ECO:0000313" key="9">
    <source>
        <dbReference type="RefSeq" id="XP_036357325.1"/>
    </source>
</evidence>
<feature type="compositionally biased region" description="Polar residues" evidence="6">
    <location>
        <begin position="260"/>
        <end position="270"/>
    </location>
</feature>
<comment type="similarity">
    <text evidence="1">Belongs to the BORA family.</text>
</comment>
<proteinExistence type="inferred from homology"/>
<name>A0A6P7S787_9MOLL</name>
<dbReference type="Pfam" id="PF15280">
    <property type="entry name" value="BORA_N"/>
    <property type="match status" value="1"/>
</dbReference>
<dbReference type="PRINTS" id="PR02038">
    <property type="entry name" value="AURORABORA"/>
</dbReference>
<feature type="region of interest" description="Disordered" evidence="6">
    <location>
        <begin position="1"/>
        <end position="40"/>
    </location>
</feature>
<keyword evidence="3" id="KW-0132">Cell division</keyword>
<evidence type="ECO:0000256" key="5">
    <source>
        <dbReference type="ARBA" id="ARBA00023306"/>
    </source>
</evidence>
<dbReference type="GO" id="GO:0007088">
    <property type="term" value="P:regulation of mitotic nuclear division"/>
    <property type="evidence" value="ECO:0007669"/>
    <property type="project" value="TreeGrafter"/>
</dbReference>
<keyword evidence="7" id="KW-1185">Reference proteome</keyword>
<feature type="compositionally biased region" description="Polar residues" evidence="6">
    <location>
        <begin position="1"/>
        <end position="21"/>
    </location>
</feature>
<dbReference type="GO" id="GO:0005634">
    <property type="term" value="C:nucleus"/>
    <property type="evidence" value="ECO:0007669"/>
    <property type="project" value="TreeGrafter"/>
</dbReference>
<dbReference type="GO" id="GO:0060236">
    <property type="term" value="P:regulation of mitotic spindle organization"/>
    <property type="evidence" value="ECO:0007669"/>
    <property type="project" value="TreeGrafter"/>
</dbReference>
<dbReference type="PANTHER" id="PTHR14728:SF2">
    <property type="entry name" value="PROTEIN AURORA BOREALIS"/>
    <property type="match status" value="1"/>
</dbReference>
<keyword evidence="4" id="KW-0498">Mitosis</keyword>
<accession>A0A6P7S787</accession>
<evidence type="ECO:0000313" key="7">
    <source>
        <dbReference type="Proteomes" id="UP000515154"/>
    </source>
</evidence>
<dbReference type="Proteomes" id="UP000515154">
    <property type="component" value="Linkage group LG3"/>
</dbReference>
<evidence type="ECO:0000256" key="3">
    <source>
        <dbReference type="ARBA" id="ARBA00022618"/>
    </source>
</evidence>
<dbReference type="KEGG" id="osn:115209640"/>
<evidence type="ECO:0000256" key="6">
    <source>
        <dbReference type="SAM" id="MobiDB-lite"/>
    </source>
</evidence>
<evidence type="ECO:0000256" key="4">
    <source>
        <dbReference type="ARBA" id="ARBA00022776"/>
    </source>
</evidence>
<evidence type="ECO:0000313" key="8">
    <source>
        <dbReference type="RefSeq" id="XP_029633956.1"/>
    </source>
</evidence>
<feature type="compositionally biased region" description="Polar residues" evidence="6">
    <location>
        <begin position="29"/>
        <end position="38"/>
    </location>
</feature>
<dbReference type="RefSeq" id="XP_036357325.1">
    <property type="nucleotide sequence ID" value="XM_036501432.1"/>
</dbReference>
<gene>
    <name evidence="8 9" type="primary">LOC115209640</name>
</gene>
<dbReference type="GO" id="GO:0005737">
    <property type="term" value="C:cytoplasm"/>
    <property type="evidence" value="ECO:0007669"/>
    <property type="project" value="TreeGrafter"/>
</dbReference>
<dbReference type="GO" id="GO:0019901">
    <property type="term" value="F:protein kinase binding"/>
    <property type="evidence" value="ECO:0007669"/>
    <property type="project" value="TreeGrafter"/>
</dbReference>
<evidence type="ECO:0000256" key="2">
    <source>
        <dbReference type="ARBA" id="ARBA00020055"/>
    </source>
</evidence>
<organism evidence="7 8">
    <name type="scientific">Octopus sinensis</name>
    <name type="common">East Asian common octopus</name>
    <dbReference type="NCBI Taxonomy" id="2607531"/>
    <lineage>
        <taxon>Eukaryota</taxon>
        <taxon>Metazoa</taxon>
        <taxon>Spiralia</taxon>
        <taxon>Lophotrochozoa</taxon>
        <taxon>Mollusca</taxon>
        <taxon>Cephalopoda</taxon>
        <taxon>Coleoidea</taxon>
        <taxon>Octopodiformes</taxon>
        <taxon>Octopoda</taxon>
        <taxon>Incirrata</taxon>
        <taxon>Octopodidae</taxon>
        <taxon>Octopus</taxon>
    </lineage>
</organism>
<reference evidence="8 9" key="1">
    <citation type="submission" date="2025-08" db="UniProtKB">
        <authorList>
            <consortium name="RefSeq"/>
        </authorList>
    </citation>
    <scope>IDENTIFICATION</scope>
</reference>
<dbReference type="GO" id="GO:0051301">
    <property type="term" value="P:cell division"/>
    <property type="evidence" value="ECO:0007669"/>
    <property type="project" value="UniProtKB-KW"/>
</dbReference>
<protein>
    <recommendedName>
        <fullName evidence="2">Protein aurora borealis</fullName>
    </recommendedName>
</protein>
<dbReference type="RefSeq" id="XP_029633956.1">
    <property type="nucleotide sequence ID" value="XM_029778096.2"/>
</dbReference>
<evidence type="ECO:0000256" key="1">
    <source>
        <dbReference type="ARBA" id="ARBA00010963"/>
    </source>
</evidence>